<proteinExistence type="predicted"/>
<dbReference type="Proteomes" id="UP001651158">
    <property type="component" value="Unassembled WGS sequence"/>
</dbReference>
<sequence length="225" mass="25003">MPCPPTTLYTPLPSLTYTRHHRHLSLHAISFSTQRHSLLLRCSHPAYLLSHFTRHLLATPSVVVPHTTTASSLCYYPRCALLSPLGATSHPTATCHQQYAMLHTNHTVRITFPHTIKRYFSPPTRQPACRPAGLPDSPLKNPPTHPPTHAPISQSLTPLIDVSIPTAKCIHTHPPGAPYHSSILHYNCEAPTVHSLTLFLSLNHHASLDDRSHTHTHTHTQSVIQ</sequence>
<accession>A0ABR4QSU2</accession>
<organism evidence="2 3">
    <name type="scientific">Taenia crassiceps</name>
    <dbReference type="NCBI Taxonomy" id="6207"/>
    <lineage>
        <taxon>Eukaryota</taxon>
        <taxon>Metazoa</taxon>
        <taxon>Spiralia</taxon>
        <taxon>Lophotrochozoa</taxon>
        <taxon>Platyhelminthes</taxon>
        <taxon>Cestoda</taxon>
        <taxon>Eucestoda</taxon>
        <taxon>Cyclophyllidea</taxon>
        <taxon>Taeniidae</taxon>
        <taxon>Taenia</taxon>
    </lineage>
</organism>
<evidence type="ECO:0000313" key="2">
    <source>
        <dbReference type="EMBL" id="KAL5112672.1"/>
    </source>
</evidence>
<name>A0ABR4QSU2_9CEST</name>
<protein>
    <submittedName>
        <fullName evidence="2">Uncharacterized protein</fullName>
    </submittedName>
</protein>
<keyword evidence="3" id="KW-1185">Reference proteome</keyword>
<reference evidence="2 3" key="1">
    <citation type="journal article" date="2022" name="Front. Cell. Infect. Microbiol.">
        <title>The Genomes of Two Strains of Taenia crassiceps the Animal Model for the Study of Human Cysticercosis.</title>
        <authorList>
            <person name="Bobes R.J."/>
            <person name="Estrada K."/>
            <person name="Rios-Valencia D.G."/>
            <person name="Calderon-Gallegos A."/>
            <person name="de la Torre P."/>
            <person name="Carrero J.C."/>
            <person name="Sanchez-Flores A."/>
            <person name="Laclette J.P."/>
        </authorList>
    </citation>
    <scope>NUCLEOTIDE SEQUENCE [LARGE SCALE GENOMIC DNA]</scope>
    <source>
        <strain evidence="2">WFUcys</strain>
    </source>
</reference>
<feature type="compositionally biased region" description="Pro residues" evidence="1">
    <location>
        <begin position="140"/>
        <end position="149"/>
    </location>
</feature>
<gene>
    <name evidence="2" type="ORF">TcWFU_008192</name>
</gene>
<comment type="caution">
    <text evidence="2">The sequence shown here is derived from an EMBL/GenBank/DDBJ whole genome shotgun (WGS) entry which is preliminary data.</text>
</comment>
<evidence type="ECO:0000256" key="1">
    <source>
        <dbReference type="SAM" id="MobiDB-lite"/>
    </source>
</evidence>
<dbReference type="EMBL" id="JAKROA010000001">
    <property type="protein sequence ID" value="KAL5112672.1"/>
    <property type="molecule type" value="Genomic_DNA"/>
</dbReference>
<feature type="region of interest" description="Disordered" evidence="1">
    <location>
        <begin position="123"/>
        <end position="153"/>
    </location>
</feature>
<evidence type="ECO:0000313" key="3">
    <source>
        <dbReference type="Proteomes" id="UP001651158"/>
    </source>
</evidence>